<evidence type="ECO:0000256" key="3">
    <source>
        <dbReference type="ARBA" id="ARBA00023004"/>
    </source>
</evidence>
<keyword evidence="2" id="KW-0479">Metal-binding</keyword>
<dbReference type="InterPro" id="IPR015358">
    <property type="entry name" value="Tscrpt_reg_MerR_DNA-bd"/>
</dbReference>
<dbReference type="PROSITE" id="PS00552">
    <property type="entry name" value="HTH_MERR_1"/>
    <property type="match status" value="1"/>
</dbReference>
<evidence type="ECO:0000313" key="10">
    <source>
        <dbReference type="EMBL" id="GAA1381993.1"/>
    </source>
</evidence>
<dbReference type="RefSeq" id="WP_344322080.1">
    <property type="nucleotide sequence ID" value="NZ_BAAAKJ010000002.1"/>
</dbReference>
<evidence type="ECO:0000256" key="7">
    <source>
        <dbReference type="ARBA" id="ARBA00023163"/>
    </source>
</evidence>
<dbReference type="Pfam" id="PF00376">
    <property type="entry name" value="MerR"/>
    <property type="match status" value="1"/>
</dbReference>
<name>A0ABN1XIL5_9ACTN</name>
<dbReference type="SUPFAM" id="SSF46955">
    <property type="entry name" value="Putative DNA-binding domain"/>
    <property type="match status" value="1"/>
</dbReference>
<keyword evidence="4" id="KW-0411">Iron-sulfur</keyword>
<sequence>MDSATDATDPAAGADAGPRPVDLLTVGEVARRAGVAASAVRFYEDQGLIASERTAGNQRRYHRHVLRRLSLILVAKRLGIPLAEVAEVFTGLPADRMPDKRDWERISRRWAALLAARRREIERLESELTGCIGCGCLSLRRCRVLNPGDALGADGPGPRRLPSEEPGPDPG</sequence>
<dbReference type="PRINTS" id="PR00040">
    <property type="entry name" value="HTHMERR"/>
</dbReference>
<evidence type="ECO:0000313" key="11">
    <source>
        <dbReference type="Proteomes" id="UP001499863"/>
    </source>
</evidence>
<dbReference type="Proteomes" id="UP001499863">
    <property type="component" value="Unassembled WGS sequence"/>
</dbReference>
<proteinExistence type="predicted"/>
<evidence type="ECO:0000256" key="4">
    <source>
        <dbReference type="ARBA" id="ARBA00023014"/>
    </source>
</evidence>
<dbReference type="SMART" id="SM00422">
    <property type="entry name" value="HTH_MERR"/>
    <property type="match status" value="1"/>
</dbReference>
<dbReference type="PANTHER" id="PTHR30204:SF0">
    <property type="entry name" value="REDOX-SENSITIVE TRANSCRIPTIONAL ACTIVATOR SOXR"/>
    <property type="match status" value="1"/>
</dbReference>
<gene>
    <name evidence="10" type="primary">soxR_1</name>
    <name evidence="10" type="ORF">GCM10009639_00640</name>
</gene>
<evidence type="ECO:0000256" key="1">
    <source>
        <dbReference type="ARBA" id="ARBA00022714"/>
    </source>
</evidence>
<organism evidence="10 11">
    <name type="scientific">Kitasatospora putterlickiae</name>
    <dbReference type="NCBI Taxonomy" id="221725"/>
    <lineage>
        <taxon>Bacteria</taxon>
        <taxon>Bacillati</taxon>
        <taxon>Actinomycetota</taxon>
        <taxon>Actinomycetes</taxon>
        <taxon>Kitasatosporales</taxon>
        <taxon>Streptomycetaceae</taxon>
        <taxon>Kitasatospora</taxon>
    </lineage>
</organism>
<evidence type="ECO:0000259" key="9">
    <source>
        <dbReference type="PROSITE" id="PS50937"/>
    </source>
</evidence>
<evidence type="ECO:0000256" key="2">
    <source>
        <dbReference type="ARBA" id="ARBA00022723"/>
    </source>
</evidence>
<evidence type="ECO:0000256" key="8">
    <source>
        <dbReference type="SAM" id="MobiDB-lite"/>
    </source>
</evidence>
<dbReference type="InterPro" id="IPR047057">
    <property type="entry name" value="MerR_fam"/>
</dbReference>
<dbReference type="InterPro" id="IPR010211">
    <property type="entry name" value="Redox-sen_tscrpt-act_SoxR"/>
</dbReference>
<keyword evidence="6" id="KW-0238">DNA-binding</keyword>
<evidence type="ECO:0000256" key="6">
    <source>
        <dbReference type="ARBA" id="ARBA00023125"/>
    </source>
</evidence>
<dbReference type="EMBL" id="BAAAKJ010000002">
    <property type="protein sequence ID" value="GAA1381993.1"/>
    <property type="molecule type" value="Genomic_DNA"/>
</dbReference>
<feature type="region of interest" description="Disordered" evidence="8">
    <location>
        <begin position="151"/>
        <end position="171"/>
    </location>
</feature>
<keyword evidence="11" id="KW-1185">Reference proteome</keyword>
<keyword evidence="1" id="KW-0001">2Fe-2S</keyword>
<protein>
    <submittedName>
        <fullName evidence="10">Redox-sensitive transcriptional activator SoxR</fullName>
    </submittedName>
</protein>
<dbReference type="NCBIfam" id="TIGR01950">
    <property type="entry name" value="SoxR"/>
    <property type="match status" value="1"/>
</dbReference>
<dbReference type="Pfam" id="PF09278">
    <property type="entry name" value="MerR-DNA-bind"/>
    <property type="match status" value="1"/>
</dbReference>
<keyword evidence="3" id="KW-0408">Iron</keyword>
<dbReference type="InterPro" id="IPR000551">
    <property type="entry name" value="MerR-type_HTH_dom"/>
</dbReference>
<evidence type="ECO:0000256" key="5">
    <source>
        <dbReference type="ARBA" id="ARBA00023015"/>
    </source>
</evidence>
<accession>A0ABN1XIL5</accession>
<feature type="domain" description="HTH merR-type" evidence="9">
    <location>
        <begin position="23"/>
        <end position="91"/>
    </location>
</feature>
<keyword evidence="5" id="KW-0805">Transcription regulation</keyword>
<reference evidence="10 11" key="1">
    <citation type="journal article" date="2019" name="Int. J. Syst. Evol. Microbiol.">
        <title>The Global Catalogue of Microorganisms (GCM) 10K type strain sequencing project: providing services to taxonomists for standard genome sequencing and annotation.</title>
        <authorList>
            <consortium name="The Broad Institute Genomics Platform"/>
            <consortium name="The Broad Institute Genome Sequencing Center for Infectious Disease"/>
            <person name="Wu L."/>
            <person name="Ma J."/>
        </authorList>
    </citation>
    <scope>NUCLEOTIDE SEQUENCE [LARGE SCALE GENOMIC DNA]</scope>
    <source>
        <strain evidence="10 11">JCM 12393</strain>
    </source>
</reference>
<dbReference type="PANTHER" id="PTHR30204">
    <property type="entry name" value="REDOX-CYCLING DRUG-SENSING TRANSCRIPTIONAL ACTIVATOR SOXR"/>
    <property type="match status" value="1"/>
</dbReference>
<dbReference type="InterPro" id="IPR009061">
    <property type="entry name" value="DNA-bd_dom_put_sf"/>
</dbReference>
<comment type="caution">
    <text evidence="10">The sequence shown here is derived from an EMBL/GenBank/DDBJ whole genome shotgun (WGS) entry which is preliminary data.</text>
</comment>
<dbReference type="CDD" id="cd01110">
    <property type="entry name" value="HTH_SoxR"/>
    <property type="match status" value="1"/>
</dbReference>
<keyword evidence="7" id="KW-0804">Transcription</keyword>
<dbReference type="Gene3D" id="1.10.1660.10">
    <property type="match status" value="1"/>
</dbReference>
<dbReference type="PROSITE" id="PS50937">
    <property type="entry name" value="HTH_MERR_2"/>
    <property type="match status" value="1"/>
</dbReference>